<evidence type="ECO:0000313" key="1">
    <source>
        <dbReference type="EMBL" id="CAB4153024.1"/>
    </source>
</evidence>
<dbReference type="Pfam" id="PF10758">
    <property type="entry name" value="DUF2586"/>
    <property type="match status" value="1"/>
</dbReference>
<dbReference type="EMBL" id="LR796584">
    <property type="protein sequence ID" value="CAB4153024.1"/>
    <property type="molecule type" value="Genomic_DNA"/>
</dbReference>
<accession>A0A6J5N1R1</accession>
<gene>
    <name evidence="1" type="ORF">UFOVP615_42</name>
</gene>
<name>A0A6J5N1R1_9CAUD</name>
<proteinExistence type="predicted"/>
<reference evidence="1" key="1">
    <citation type="submission" date="2020-04" db="EMBL/GenBank/DDBJ databases">
        <authorList>
            <person name="Chiriac C."/>
            <person name="Salcher M."/>
            <person name="Ghai R."/>
            <person name="Kavagutti S V."/>
        </authorList>
    </citation>
    <scope>NUCLEOTIDE SEQUENCE</scope>
</reference>
<organism evidence="1">
    <name type="scientific">uncultured Caudovirales phage</name>
    <dbReference type="NCBI Taxonomy" id="2100421"/>
    <lineage>
        <taxon>Viruses</taxon>
        <taxon>Duplodnaviria</taxon>
        <taxon>Heunggongvirae</taxon>
        <taxon>Uroviricota</taxon>
        <taxon>Caudoviricetes</taxon>
        <taxon>Peduoviridae</taxon>
        <taxon>Maltschvirus</taxon>
        <taxon>Maltschvirus maltsch</taxon>
    </lineage>
</organism>
<dbReference type="InterPro" id="IPR019694">
    <property type="entry name" value="Phage_HP1_Orf23"/>
</dbReference>
<protein>
    <recommendedName>
        <fullName evidence="2">Tail sheath protein</fullName>
    </recommendedName>
</protein>
<evidence type="ECO:0008006" key="2">
    <source>
        <dbReference type="Google" id="ProtNLM"/>
    </source>
</evidence>
<sequence>MGVNIFETIGTTGLNANKDKHGGFIIKLSDIPVGLVADKVNFLTSINDLKKIEIFADSTNVDYKLLFYHVDMFFKANPLGVLHLVPTLAFTTDLFDEFDEYIQLVGYTTNEQVADAAALTALVNSLQVKRDSLLLEKNHCMQIIVSPGVFQIDLYTSLPTFEVAGTAEFIGLDLAQDYSDNSLAKEIFDAKNLCGSIGLMLGIATKNTVKDHIGYRAINTLGRYGISRAILPTGDKKDVKELSKTVKQQLKDKGLIFIEKIETSGDFAYHNARNCTKISSDRLEFNTTRPENKAKRIIDLAVTNRVNQDYFTTTGGKLSKIEITSLKVAIITSLQINMMQGNFDLYELDYEDGNIPLEDISIDPDQNVKVTGKIDIVSKLRFKSVVSTINIYSTINLN</sequence>